<protein>
    <recommendedName>
        <fullName evidence="5">Cell division protein FtsL</fullName>
    </recommendedName>
</protein>
<evidence type="ECO:0000313" key="3">
    <source>
        <dbReference type="EMBL" id="MFD0921240.1"/>
    </source>
</evidence>
<dbReference type="RefSeq" id="WP_263248874.1">
    <property type="nucleotide sequence ID" value="NZ_BAABLT010000004.1"/>
</dbReference>
<dbReference type="EMBL" id="JBHTIW010000011">
    <property type="protein sequence ID" value="MFD0921240.1"/>
    <property type="molecule type" value="Genomic_DNA"/>
</dbReference>
<feature type="compositionally biased region" description="Basic and acidic residues" evidence="1">
    <location>
        <begin position="30"/>
        <end position="44"/>
    </location>
</feature>
<evidence type="ECO:0000256" key="1">
    <source>
        <dbReference type="SAM" id="MobiDB-lite"/>
    </source>
</evidence>
<comment type="caution">
    <text evidence="3">The sequence shown here is derived from an EMBL/GenBank/DDBJ whole genome shotgun (WGS) entry which is preliminary data.</text>
</comment>
<name>A0ABW3FVL0_9PSEU</name>
<feature type="compositionally biased region" description="Basic residues" evidence="1">
    <location>
        <begin position="60"/>
        <end position="69"/>
    </location>
</feature>
<proteinExistence type="predicted"/>
<feature type="compositionally biased region" description="Pro residues" evidence="1">
    <location>
        <begin position="182"/>
        <end position="192"/>
    </location>
</feature>
<evidence type="ECO:0008006" key="5">
    <source>
        <dbReference type="Google" id="ProtNLM"/>
    </source>
</evidence>
<feature type="transmembrane region" description="Helical" evidence="2">
    <location>
        <begin position="83"/>
        <end position="103"/>
    </location>
</feature>
<accession>A0ABW3FVL0</accession>
<evidence type="ECO:0000256" key="2">
    <source>
        <dbReference type="SAM" id="Phobius"/>
    </source>
</evidence>
<reference evidence="4" key="1">
    <citation type="journal article" date="2019" name="Int. J. Syst. Evol. Microbiol.">
        <title>The Global Catalogue of Microorganisms (GCM) 10K type strain sequencing project: providing services to taxonomists for standard genome sequencing and annotation.</title>
        <authorList>
            <consortium name="The Broad Institute Genomics Platform"/>
            <consortium name="The Broad Institute Genome Sequencing Center for Infectious Disease"/>
            <person name="Wu L."/>
            <person name="Ma J."/>
        </authorList>
    </citation>
    <scope>NUCLEOTIDE SEQUENCE [LARGE SCALE GENOMIC DNA]</scope>
    <source>
        <strain evidence="4">CCUG 56401</strain>
    </source>
</reference>
<organism evidence="3 4">
    <name type="scientific">Saccharopolyspora rosea</name>
    <dbReference type="NCBI Taxonomy" id="524884"/>
    <lineage>
        <taxon>Bacteria</taxon>
        <taxon>Bacillati</taxon>
        <taxon>Actinomycetota</taxon>
        <taxon>Actinomycetes</taxon>
        <taxon>Pseudonocardiales</taxon>
        <taxon>Pseudonocardiaceae</taxon>
        <taxon>Saccharopolyspora</taxon>
    </lineage>
</organism>
<keyword evidence="2" id="KW-0812">Transmembrane</keyword>
<gene>
    <name evidence="3" type="ORF">ACFQ16_15945</name>
</gene>
<dbReference type="Proteomes" id="UP001597018">
    <property type="component" value="Unassembled WGS sequence"/>
</dbReference>
<sequence length="192" mass="20823">MTAPARASRGGNGKTADKRQRTRSAAAERAYARREERRDRSQRDRRPRKQRTGVEERRPQPKAKRRPARRQLQEKVTSSRAPLVVAGMALLATGLAATLWLSIATVSGSYRLQEGEARINALNEQREQLMREVSSLTSPPALQRRATTELGMVPGPPPAHLVPQPGGGVLVVGEPEKAKGAPAPPPGPAVGR</sequence>
<feature type="region of interest" description="Disordered" evidence="1">
    <location>
        <begin position="153"/>
        <end position="192"/>
    </location>
</feature>
<keyword evidence="4" id="KW-1185">Reference proteome</keyword>
<keyword evidence="2" id="KW-1133">Transmembrane helix</keyword>
<feature type="region of interest" description="Disordered" evidence="1">
    <location>
        <begin position="1"/>
        <end position="78"/>
    </location>
</feature>
<keyword evidence="2" id="KW-0472">Membrane</keyword>
<evidence type="ECO:0000313" key="4">
    <source>
        <dbReference type="Proteomes" id="UP001597018"/>
    </source>
</evidence>